<dbReference type="EMBL" id="CAJPDS010000011">
    <property type="protein sequence ID" value="CAF9912602.1"/>
    <property type="molecule type" value="Genomic_DNA"/>
</dbReference>
<evidence type="ECO:0000313" key="2">
    <source>
        <dbReference type="EMBL" id="CAF9912602.1"/>
    </source>
</evidence>
<sequence>MLTAWLLLQSLLLIRCLAKSIPRANAAGIATSDTRSKIPFNAISSVEKFTVVPSSASPSIDWPLEASAPVASANSSNTSTLTTGNAKQISCGQRFGRNLNIASCLQVYHAMSSSPDPKTFGERGTGTYDAPLPFRYLSHDGLCAIDVSHIVGLEFDTIAPSDLKEAAESIIVVCIFGQPNIGGIATGLGVNKGISMRIVPYRPSVYCGPEGTGPPWITCRHIIDNIPANNEPQIWGPKDWENTTVQIPWAMTSNAKRCTMVVDGIAPGPVSDSTDWYKIWAAANAVDYMCTQQGKGGLALRLGK</sequence>
<evidence type="ECO:0000256" key="1">
    <source>
        <dbReference type="SAM" id="SignalP"/>
    </source>
</evidence>
<feature type="chain" id="PRO_5034395636" evidence="1">
    <location>
        <begin position="19"/>
        <end position="304"/>
    </location>
</feature>
<keyword evidence="1" id="KW-0732">Signal</keyword>
<organism evidence="2 3">
    <name type="scientific">Heterodermia speciosa</name>
    <dbReference type="NCBI Taxonomy" id="116794"/>
    <lineage>
        <taxon>Eukaryota</taxon>
        <taxon>Fungi</taxon>
        <taxon>Dikarya</taxon>
        <taxon>Ascomycota</taxon>
        <taxon>Pezizomycotina</taxon>
        <taxon>Lecanoromycetes</taxon>
        <taxon>OSLEUM clade</taxon>
        <taxon>Lecanoromycetidae</taxon>
        <taxon>Caliciales</taxon>
        <taxon>Physciaceae</taxon>
        <taxon>Heterodermia</taxon>
    </lineage>
</organism>
<reference evidence="2" key="1">
    <citation type="submission" date="2021-03" db="EMBL/GenBank/DDBJ databases">
        <authorList>
            <person name="Tagirdzhanova G."/>
        </authorList>
    </citation>
    <scope>NUCLEOTIDE SEQUENCE</scope>
</reference>
<evidence type="ECO:0000313" key="3">
    <source>
        <dbReference type="Proteomes" id="UP000664521"/>
    </source>
</evidence>
<dbReference type="Proteomes" id="UP000664521">
    <property type="component" value="Unassembled WGS sequence"/>
</dbReference>
<gene>
    <name evidence="2" type="ORF">HETSPECPRED_000984</name>
</gene>
<feature type="signal peptide" evidence="1">
    <location>
        <begin position="1"/>
        <end position="18"/>
    </location>
</feature>
<comment type="caution">
    <text evidence="2">The sequence shown here is derived from an EMBL/GenBank/DDBJ whole genome shotgun (WGS) entry which is preliminary data.</text>
</comment>
<proteinExistence type="predicted"/>
<accession>A0A8H3EYG2</accession>
<name>A0A8H3EYG2_9LECA</name>
<protein>
    <submittedName>
        <fullName evidence="2">Uncharacterized protein</fullName>
    </submittedName>
</protein>
<keyword evidence="3" id="KW-1185">Reference proteome</keyword>
<dbReference type="AlphaFoldDB" id="A0A8H3EYG2"/>
<dbReference type="OrthoDB" id="5300957at2759"/>